<protein>
    <recommendedName>
        <fullName evidence="3">Minor tail protein</fullName>
    </recommendedName>
</protein>
<evidence type="ECO:0000313" key="2">
    <source>
        <dbReference type="Proteomes" id="UP000664293"/>
    </source>
</evidence>
<accession>A0ABS3E9C8</accession>
<organism evidence="1 2">
    <name type="scientific">Microbulbifer salipaludis</name>
    <dbReference type="NCBI Taxonomy" id="187980"/>
    <lineage>
        <taxon>Bacteria</taxon>
        <taxon>Pseudomonadati</taxon>
        <taxon>Pseudomonadota</taxon>
        <taxon>Gammaproteobacteria</taxon>
        <taxon>Cellvibrionales</taxon>
        <taxon>Microbulbiferaceae</taxon>
        <taxon>Microbulbifer</taxon>
    </lineage>
</organism>
<keyword evidence="2" id="KW-1185">Reference proteome</keyword>
<comment type="caution">
    <text evidence="1">The sequence shown here is derived from an EMBL/GenBank/DDBJ whole genome shotgun (WGS) entry which is preliminary data.</text>
</comment>
<gene>
    <name evidence="1" type="ORF">JF535_13175</name>
</gene>
<sequence>MAEISYTATRELVSGSPEQIITDLVKCDRTHRSEGKDHTALSGFTESVFYRIENEWQITSLPFDPDQLPYWREFAASCANGEYFTLDISDIAGGASAPLTCQLKRNSFKESRYEHFWFQVSFTAVEA</sequence>
<evidence type="ECO:0000313" key="1">
    <source>
        <dbReference type="EMBL" id="MBN8431803.1"/>
    </source>
</evidence>
<proteinExistence type="predicted"/>
<name>A0ABS3E9C8_9GAMM</name>
<evidence type="ECO:0008006" key="3">
    <source>
        <dbReference type="Google" id="ProtNLM"/>
    </source>
</evidence>
<dbReference type="Proteomes" id="UP000664293">
    <property type="component" value="Unassembled WGS sequence"/>
</dbReference>
<dbReference type="EMBL" id="JAEKJR010000002">
    <property type="protein sequence ID" value="MBN8431803.1"/>
    <property type="molecule type" value="Genomic_DNA"/>
</dbReference>
<dbReference type="RefSeq" id="WP_207002896.1">
    <property type="nucleotide sequence ID" value="NZ_JAEKJR010000002.1"/>
</dbReference>
<reference evidence="1 2" key="1">
    <citation type="submission" date="2020-12" db="EMBL/GenBank/DDBJ databases">
        <title>Oil enriched cultivation method for isolating marine PHA-producing bacteria.</title>
        <authorList>
            <person name="Zheng W."/>
            <person name="Yu S."/>
            <person name="Huang Y."/>
        </authorList>
    </citation>
    <scope>NUCLEOTIDE SEQUENCE [LARGE SCALE GENOMIC DNA]</scope>
    <source>
        <strain evidence="1 2">SN0-2</strain>
    </source>
</reference>